<comment type="function">
    <text evidence="1 10">Produces ATP from ADP in the presence of a proton gradient across the membrane. The gamma chain is believed to be important in regulating ATPase activity and the flow of protons through the CF(0) complex.</text>
</comment>
<organism evidence="11 12">
    <name type="scientific">Filifactor alocis (strain ATCC 35896 / CCUG 47790 / D40 B5)</name>
    <name type="common">Fusobacterium alocis</name>
    <dbReference type="NCBI Taxonomy" id="546269"/>
    <lineage>
        <taxon>Bacteria</taxon>
        <taxon>Bacillati</taxon>
        <taxon>Bacillota</taxon>
        <taxon>Clostridia</taxon>
        <taxon>Peptostreptococcales</taxon>
        <taxon>Filifactoraceae</taxon>
        <taxon>Filifactor</taxon>
    </lineage>
</organism>
<dbReference type="OrthoDB" id="9812769at2"/>
<dbReference type="SUPFAM" id="SSF52943">
    <property type="entry name" value="ATP synthase (F1-ATPase), gamma subunit"/>
    <property type="match status" value="1"/>
</dbReference>
<keyword evidence="4 10" id="KW-0813">Transport</keyword>
<evidence type="ECO:0000256" key="1">
    <source>
        <dbReference type="ARBA" id="ARBA00003456"/>
    </source>
</evidence>
<dbReference type="RefSeq" id="WP_014262442.1">
    <property type="nucleotide sequence ID" value="NC_016630.1"/>
</dbReference>
<dbReference type="PATRIC" id="fig|546269.5.peg.840"/>
<keyword evidence="8 10" id="KW-0139">CF(1)</keyword>
<evidence type="ECO:0000256" key="8">
    <source>
        <dbReference type="ARBA" id="ARBA00023196"/>
    </source>
</evidence>
<dbReference type="InterPro" id="IPR035968">
    <property type="entry name" value="ATP_synth_F1_ATPase_gsu"/>
</dbReference>
<dbReference type="EMBL" id="CP002390">
    <property type="protein sequence ID" value="EFE27866.1"/>
    <property type="molecule type" value="Genomic_DNA"/>
</dbReference>
<comment type="similarity">
    <text evidence="3 10">Belongs to the ATPase gamma chain family.</text>
</comment>
<dbReference type="Gene3D" id="1.10.287.80">
    <property type="entry name" value="ATP synthase, gamma subunit, helix hairpin domain"/>
    <property type="match status" value="1"/>
</dbReference>
<dbReference type="GO" id="GO:0046933">
    <property type="term" value="F:proton-transporting ATP synthase activity, rotational mechanism"/>
    <property type="evidence" value="ECO:0007669"/>
    <property type="project" value="UniProtKB-UniRule"/>
</dbReference>
<dbReference type="Gene3D" id="3.40.1380.10">
    <property type="match status" value="1"/>
</dbReference>
<sequence>MATGMKDIKNRITSVENTMQITKAMELVASSKLRKAKDKAEKSKPFFDILYDTMVRIASAKTKQLSSVYVKPRKEKKAGFVIIGGDKGLAGGYNTNIFRKAEEKMSGREVCVLPIGKKAYEYFRKKGYPIVKRFENIPEEVEKVQVVDIVDTVIELYKNKEIDELYVIYTEFVSALTQIVRIKKLLPLYLKPRELEEEEYETVQYDPSPTAVFDNIVPLYLEGIFYAAVLESYASEQGARRIAMESATDNAGEMIEQLNLQYNRARQWNITQELSEIVSGAEALK</sequence>
<dbReference type="Pfam" id="PF00231">
    <property type="entry name" value="ATP-synt"/>
    <property type="match status" value="1"/>
</dbReference>
<comment type="subcellular location">
    <subcellularLocation>
        <location evidence="10">Cell membrane</location>
        <topology evidence="10">Peripheral membrane protein</topology>
    </subcellularLocation>
    <subcellularLocation>
        <location evidence="2">Membrane</location>
        <topology evidence="2">Peripheral membrane protein</topology>
    </subcellularLocation>
</comment>
<evidence type="ECO:0000313" key="12">
    <source>
        <dbReference type="Proteomes" id="UP000007468"/>
    </source>
</evidence>
<evidence type="ECO:0000256" key="2">
    <source>
        <dbReference type="ARBA" id="ARBA00004170"/>
    </source>
</evidence>
<evidence type="ECO:0000256" key="9">
    <source>
        <dbReference type="ARBA" id="ARBA00023310"/>
    </source>
</evidence>
<keyword evidence="7 10" id="KW-0472">Membrane</keyword>
<dbReference type="Proteomes" id="UP000007468">
    <property type="component" value="Chromosome"/>
</dbReference>
<keyword evidence="9 10" id="KW-0066">ATP synthesis</keyword>
<proteinExistence type="inferred from homology"/>
<accession>D6GTQ9</accession>
<keyword evidence="11" id="KW-0378">Hydrolase</keyword>
<dbReference type="PRINTS" id="PR00126">
    <property type="entry name" value="ATPASEGAMMA"/>
</dbReference>
<dbReference type="KEGG" id="faa:HMPREF0389_01498"/>
<dbReference type="PANTHER" id="PTHR11693">
    <property type="entry name" value="ATP SYNTHASE GAMMA CHAIN"/>
    <property type="match status" value="1"/>
</dbReference>
<keyword evidence="10" id="KW-1003">Cell membrane</keyword>
<dbReference type="InterPro" id="IPR000131">
    <property type="entry name" value="ATP_synth_F1_gsu"/>
</dbReference>
<keyword evidence="5 10" id="KW-0375">Hydrogen ion transport</keyword>
<dbReference type="GO" id="GO:0016787">
    <property type="term" value="F:hydrolase activity"/>
    <property type="evidence" value="ECO:0007669"/>
    <property type="project" value="UniProtKB-KW"/>
</dbReference>
<dbReference type="GO" id="GO:0005524">
    <property type="term" value="F:ATP binding"/>
    <property type="evidence" value="ECO:0007669"/>
    <property type="project" value="UniProtKB-UniRule"/>
</dbReference>
<gene>
    <name evidence="10 11" type="primary">atpG</name>
    <name evidence="11" type="ordered locus">HMPREF0389_01498</name>
</gene>
<dbReference type="InterPro" id="IPR023632">
    <property type="entry name" value="ATP_synth_F1_gsu_CS"/>
</dbReference>
<dbReference type="eggNOG" id="COG0224">
    <property type="taxonomic scope" value="Bacteria"/>
</dbReference>
<reference evidence="12" key="1">
    <citation type="submission" date="2010-12" db="EMBL/GenBank/DDBJ databases">
        <title>The genome sequence of Filifactor alocis strain ATCC 35896.</title>
        <authorList>
            <consortium name="The Broad Institute Genome Sequencing Platform"/>
            <person name="Ward D."/>
            <person name="Earl A."/>
            <person name="Feldgarden M."/>
            <person name="Young S.K."/>
            <person name="Gargeya S."/>
            <person name="Zeng Q."/>
            <person name="Alvarado L."/>
            <person name="Berlin A."/>
            <person name="Bochicchio J."/>
            <person name="Chapman S.B."/>
            <person name="Chen Z."/>
            <person name="Freedman E."/>
            <person name="Gellesch M."/>
            <person name="Goldberg J."/>
            <person name="Griggs A."/>
            <person name="Gujja S."/>
            <person name="Heilman E."/>
            <person name="Heiman D."/>
            <person name="Howarth C."/>
            <person name="Mehta T."/>
            <person name="Neiman D."/>
            <person name="Pearson M."/>
            <person name="Roberts A."/>
            <person name="Saif S."/>
            <person name="Shea T."/>
            <person name="Shenoy N."/>
            <person name="Sisk P."/>
            <person name="Stolte C."/>
            <person name="Sykes S."/>
            <person name="White J."/>
            <person name="Yandava C."/>
            <person name="Izard J."/>
            <person name="Blanton J.M."/>
            <person name="Baranova O.V."/>
            <person name="Tanner A.C."/>
            <person name="Dewhirst F.E."/>
            <person name="Haas B."/>
            <person name="Nusbaum C."/>
            <person name="Birren B."/>
        </authorList>
    </citation>
    <scope>NUCLEOTIDE SEQUENCE [LARGE SCALE GENOMIC DNA]</scope>
    <source>
        <strain evidence="12">ATCC 35896 / D40 B5</strain>
    </source>
</reference>
<dbReference type="PROSITE" id="PS00153">
    <property type="entry name" value="ATPASE_GAMMA"/>
    <property type="match status" value="1"/>
</dbReference>
<evidence type="ECO:0000256" key="4">
    <source>
        <dbReference type="ARBA" id="ARBA00022448"/>
    </source>
</evidence>
<dbReference type="STRING" id="546269.HMPREF0389_01498"/>
<dbReference type="PANTHER" id="PTHR11693:SF22">
    <property type="entry name" value="ATP SYNTHASE SUBUNIT GAMMA, MITOCHONDRIAL"/>
    <property type="match status" value="1"/>
</dbReference>
<evidence type="ECO:0000256" key="6">
    <source>
        <dbReference type="ARBA" id="ARBA00023065"/>
    </source>
</evidence>
<evidence type="ECO:0000313" key="11">
    <source>
        <dbReference type="EMBL" id="EFE27866.1"/>
    </source>
</evidence>
<dbReference type="GO" id="GO:0005886">
    <property type="term" value="C:plasma membrane"/>
    <property type="evidence" value="ECO:0007669"/>
    <property type="project" value="UniProtKB-SubCell"/>
</dbReference>
<evidence type="ECO:0000256" key="7">
    <source>
        <dbReference type="ARBA" id="ARBA00023136"/>
    </source>
</evidence>
<dbReference type="HAMAP" id="MF_00815">
    <property type="entry name" value="ATP_synth_gamma_bact"/>
    <property type="match status" value="1"/>
</dbReference>
<comment type="subunit">
    <text evidence="10">F-type ATPases have 2 components, CF(1) - the catalytic core - and CF(0) - the membrane proton channel. CF(1) has five subunits: alpha(3), beta(3), gamma(1), delta(1), epsilon(1). CF(0) has three main subunits: a, b and c.</text>
</comment>
<dbReference type="GO" id="GO:0045259">
    <property type="term" value="C:proton-transporting ATP synthase complex"/>
    <property type="evidence" value="ECO:0007669"/>
    <property type="project" value="UniProtKB-KW"/>
</dbReference>
<dbReference type="GO" id="GO:0042777">
    <property type="term" value="P:proton motive force-driven plasma membrane ATP synthesis"/>
    <property type="evidence" value="ECO:0007669"/>
    <property type="project" value="UniProtKB-UniRule"/>
</dbReference>
<keyword evidence="6 10" id="KW-0406">Ion transport</keyword>
<keyword evidence="12" id="KW-1185">Reference proteome</keyword>
<evidence type="ECO:0000256" key="3">
    <source>
        <dbReference type="ARBA" id="ARBA00007681"/>
    </source>
</evidence>
<dbReference type="NCBIfam" id="TIGR01146">
    <property type="entry name" value="ATPsyn_F1gamma"/>
    <property type="match status" value="1"/>
</dbReference>
<evidence type="ECO:0000256" key="5">
    <source>
        <dbReference type="ARBA" id="ARBA00022781"/>
    </source>
</evidence>
<dbReference type="AlphaFoldDB" id="D6GTQ9"/>
<evidence type="ECO:0000256" key="10">
    <source>
        <dbReference type="HAMAP-Rule" id="MF_00815"/>
    </source>
</evidence>
<name>D6GTQ9_FILAD</name>
<protein>
    <recommendedName>
        <fullName evidence="10">ATP synthase gamma chain</fullName>
    </recommendedName>
    <alternativeName>
        <fullName evidence="10">ATP synthase F1 sector gamma subunit</fullName>
    </alternativeName>
    <alternativeName>
        <fullName evidence="10">F-ATPase gamma subunit</fullName>
    </alternativeName>
</protein>
<dbReference type="CDD" id="cd12151">
    <property type="entry name" value="F1-ATPase_gamma"/>
    <property type="match status" value="1"/>
</dbReference>